<name>A0A564SW35_9FIRM</name>
<dbReference type="RefSeq" id="WP_158398250.1">
    <property type="nucleotide sequence ID" value="NZ_CABHMY010000088.1"/>
</dbReference>
<organism evidence="1 2">
    <name type="scientific">Faecalibacterium prausnitzii</name>
    <dbReference type="NCBI Taxonomy" id="853"/>
    <lineage>
        <taxon>Bacteria</taxon>
        <taxon>Bacillati</taxon>
        <taxon>Bacillota</taxon>
        <taxon>Clostridia</taxon>
        <taxon>Eubacteriales</taxon>
        <taxon>Oscillospiraceae</taxon>
        <taxon>Faecalibacterium</taxon>
    </lineage>
</organism>
<evidence type="ECO:0000313" key="2">
    <source>
        <dbReference type="Proteomes" id="UP000406184"/>
    </source>
</evidence>
<dbReference type="EMBL" id="CABHMY010000088">
    <property type="protein sequence ID" value="VUW99013.1"/>
    <property type="molecule type" value="Genomic_DNA"/>
</dbReference>
<protein>
    <submittedName>
        <fullName evidence="1">Uncharacterized protein</fullName>
    </submittedName>
</protein>
<reference evidence="1 2" key="1">
    <citation type="submission" date="2019-07" db="EMBL/GenBank/DDBJ databases">
        <authorList>
            <person name="Hibberd C M."/>
            <person name="Gehrig L. J."/>
            <person name="Chang H.-W."/>
            <person name="Venkatesh S."/>
        </authorList>
    </citation>
    <scope>NUCLEOTIDE SEQUENCE [LARGE SCALE GENOMIC DNA]</scope>
    <source>
        <strain evidence="1">Faecalibacterium_prausnitzii_JG_BgPS064</strain>
    </source>
</reference>
<dbReference type="Proteomes" id="UP000406184">
    <property type="component" value="Unassembled WGS sequence"/>
</dbReference>
<sequence length="127" mass="13882">MQTPVTVVMLLHDAATEADQPVCKVLTGCSWRETRRTSASGDPQRVVHIRLPPAPGYLPYPQWARLPSAEKAAHWTLKRGGKLLCGAVRSLTEAEYAALEKTHICCTVADVSDDRGVPLPHFHVEGS</sequence>
<dbReference type="AlphaFoldDB" id="A0A564SW35"/>
<keyword evidence="2" id="KW-1185">Reference proteome</keyword>
<proteinExistence type="predicted"/>
<gene>
    <name evidence="1" type="ORF">FPPS064S07_02506</name>
</gene>
<evidence type="ECO:0000313" key="1">
    <source>
        <dbReference type="EMBL" id="VUW99013.1"/>
    </source>
</evidence>
<accession>A0A564SW35</accession>